<proteinExistence type="predicted"/>
<protein>
    <recommendedName>
        <fullName evidence="3">DUF2931 family protein</fullName>
    </recommendedName>
</protein>
<dbReference type="Proteomes" id="UP000078410">
    <property type="component" value="Unassembled WGS sequence"/>
</dbReference>
<comment type="caution">
    <text evidence="1">The sequence shown here is derived from an EMBL/GenBank/DDBJ whole genome shotgun (WGS) entry which is preliminary data.</text>
</comment>
<keyword evidence="2" id="KW-1185">Reference proteome</keyword>
<accession>A0A1B7ITG6</accession>
<evidence type="ECO:0008006" key="3">
    <source>
        <dbReference type="Google" id="ProtNLM"/>
    </source>
</evidence>
<dbReference type="AlphaFoldDB" id="A0A1B7ITG6"/>
<dbReference type="Pfam" id="PF11153">
    <property type="entry name" value="DUF2931"/>
    <property type="match status" value="1"/>
</dbReference>
<dbReference type="InterPro" id="IPR021326">
    <property type="entry name" value="DUF2931"/>
</dbReference>
<evidence type="ECO:0000313" key="2">
    <source>
        <dbReference type="Proteomes" id="UP000078410"/>
    </source>
</evidence>
<name>A0A1B7ITG6_9ENTR</name>
<dbReference type="PATRIC" id="fig|1354251.4.peg.1071"/>
<sequence>MISKEPVWDNPSEPYYFRYMVIGLAPEGKVRVWLQNNGQPNIEQTSTKITTISGEKLDMCKGVTKHPTGYVYYGETPDFIKGKKYPYGSW</sequence>
<gene>
    <name evidence="1" type="ORF">M975_1048</name>
</gene>
<reference evidence="1 2" key="1">
    <citation type="submission" date="2016-04" db="EMBL/GenBank/DDBJ databases">
        <title>ATOL: Assembling a taxonomically balanced genome-scale reconstruction of the evolutionary history of the Enterobacteriaceae.</title>
        <authorList>
            <person name="Plunkett G.III."/>
            <person name="Neeno-Eckwall E.C."/>
            <person name="Glasner J.D."/>
            <person name="Perna N.T."/>
        </authorList>
    </citation>
    <scope>NUCLEOTIDE SEQUENCE [LARGE SCALE GENOMIC DNA]</scope>
    <source>
        <strain evidence="1 2">ATCC 51605</strain>
    </source>
</reference>
<evidence type="ECO:0000313" key="1">
    <source>
        <dbReference type="EMBL" id="OAT33172.1"/>
    </source>
</evidence>
<dbReference type="EMBL" id="LXER01000009">
    <property type="protein sequence ID" value="OAT33172.1"/>
    <property type="molecule type" value="Genomic_DNA"/>
</dbReference>
<organism evidence="1 2">
    <name type="scientific">Buttiauxella brennerae ATCC 51605</name>
    <dbReference type="NCBI Taxonomy" id="1354251"/>
    <lineage>
        <taxon>Bacteria</taxon>
        <taxon>Pseudomonadati</taxon>
        <taxon>Pseudomonadota</taxon>
        <taxon>Gammaproteobacteria</taxon>
        <taxon>Enterobacterales</taxon>
        <taxon>Enterobacteriaceae</taxon>
        <taxon>Buttiauxella</taxon>
    </lineage>
</organism>